<comment type="pathway">
    <text evidence="3">Amino-acid biosynthesis; L-isoleucine biosynthesis; L-isoleucine from 2-oxobutanoate: step 4/4.</text>
</comment>
<comment type="catalytic activity">
    <reaction evidence="13 17">
        <text>L-isoleucine + 2-oxoglutarate = (S)-3-methyl-2-oxopentanoate + L-glutamate</text>
        <dbReference type="Rhea" id="RHEA:24801"/>
        <dbReference type="ChEBI" id="CHEBI:16810"/>
        <dbReference type="ChEBI" id="CHEBI:29985"/>
        <dbReference type="ChEBI" id="CHEBI:35146"/>
        <dbReference type="ChEBI" id="CHEBI:58045"/>
        <dbReference type="EC" id="2.6.1.42"/>
    </reaction>
</comment>
<evidence type="ECO:0000256" key="14">
    <source>
        <dbReference type="ARBA" id="ARBA00049229"/>
    </source>
</evidence>
<dbReference type="Gene3D" id="3.20.10.10">
    <property type="entry name" value="D-amino Acid Aminotransferase, subunit A, domain 2"/>
    <property type="match status" value="1"/>
</dbReference>
<keyword evidence="10 16" id="KW-0663">Pyridoxal phosphate</keyword>
<evidence type="ECO:0000256" key="10">
    <source>
        <dbReference type="ARBA" id="ARBA00022898"/>
    </source>
</evidence>
<evidence type="ECO:0000256" key="5">
    <source>
        <dbReference type="ARBA" id="ARBA00005072"/>
    </source>
</evidence>
<dbReference type="InterPro" id="IPR043131">
    <property type="entry name" value="BCAT-like_N"/>
</dbReference>
<evidence type="ECO:0000256" key="15">
    <source>
        <dbReference type="RuleBase" id="RU004106"/>
    </source>
</evidence>
<dbReference type="PANTHER" id="PTHR11825:SF44">
    <property type="entry name" value="BRANCHED-CHAIN-AMINO-ACID AMINOTRANSFERASE"/>
    <property type="match status" value="1"/>
</dbReference>
<evidence type="ECO:0000256" key="4">
    <source>
        <dbReference type="ARBA" id="ARBA00004931"/>
    </source>
</evidence>
<proteinExistence type="inferred from homology"/>
<dbReference type="NCBIfam" id="NF009897">
    <property type="entry name" value="PRK13357.1"/>
    <property type="match status" value="1"/>
</dbReference>
<accession>A0ABU3CXI3</accession>
<reference evidence="18 19" key="1">
    <citation type="submission" date="2023-09" db="EMBL/GenBank/DDBJ databases">
        <authorList>
            <person name="Rey-Velasco X."/>
        </authorList>
    </citation>
    <scope>NUCLEOTIDE SEQUENCE [LARGE SCALE GENOMIC DNA]</scope>
    <source>
        <strain evidence="18 19">F297</strain>
    </source>
</reference>
<sequence length="357" mass="40362">MNMETSTNTVDIQKAATSKIENTDFNNLAFGQVFTDHMMICDYKDGAWQTPKIRPYGPLEMDPSAKVFHYGQAVFEGMKAFKDEKDQIWLFRPEDNFDRINKSSERLAIPAFPKEHFFAGMEELLKLEKDWIKKGFGNSLYIRPFVIATEAGVSAAPAKEYKFMIICSPAQAYYSGEVRVQFSEKYSRAADGGVGFAKAAGNYAAQFYPTNLAKEEGFQQIIWTDASSHDYLEEAGTMNIFFRIGDKLITAPTNDRILDGITRKSIISLAKEFNIDLEVRRVSVKEIVDAAKNGELKEIFGSGTATVVNPIVGFGHGGEKYDLPKLEDSYAGFFKDKLTKIQYNQAEDKFNWRYLVK</sequence>
<keyword evidence="11 17" id="KW-0100">Branched-chain amino acid biosynthesis</keyword>
<gene>
    <name evidence="18" type="ORF">RM529_13035</name>
</gene>
<evidence type="ECO:0000256" key="1">
    <source>
        <dbReference type="ARBA" id="ARBA00001933"/>
    </source>
</evidence>
<evidence type="ECO:0000256" key="3">
    <source>
        <dbReference type="ARBA" id="ARBA00004824"/>
    </source>
</evidence>
<comment type="caution">
    <text evidence="18">The sequence shown here is derived from an EMBL/GenBank/DDBJ whole genome shotgun (WGS) entry which is preliminary data.</text>
</comment>
<dbReference type="CDD" id="cd01557">
    <property type="entry name" value="BCAT_beta_family"/>
    <property type="match status" value="1"/>
</dbReference>
<dbReference type="PANTHER" id="PTHR11825">
    <property type="entry name" value="SUBGROUP IIII AMINOTRANSFERASE"/>
    <property type="match status" value="1"/>
</dbReference>
<evidence type="ECO:0000256" key="7">
    <source>
        <dbReference type="ARBA" id="ARBA00022576"/>
    </source>
</evidence>
<evidence type="ECO:0000256" key="17">
    <source>
        <dbReference type="RuleBase" id="RU004517"/>
    </source>
</evidence>
<dbReference type="InterPro" id="IPR018300">
    <property type="entry name" value="Aminotrans_IV_CS"/>
</dbReference>
<evidence type="ECO:0000256" key="12">
    <source>
        <dbReference type="ARBA" id="ARBA00048212"/>
    </source>
</evidence>
<evidence type="ECO:0000313" key="19">
    <source>
        <dbReference type="Proteomes" id="UP001248819"/>
    </source>
</evidence>
<comment type="similarity">
    <text evidence="6 15">Belongs to the class-IV pyridoxal-phosphate-dependent aminotransferase family.</text>
</comment>
<dbReference type="InterPro" id="IPR001544">
    <property type="entry name" value="Aminotrans_IV"/>
</dbReference>
<dbReference type="InterPro" id="IPR005786">
    <property type="entry name" value="B_amino_transII"/>
</dbReference>
<dbReference type="InterPro" id="IPR043132">
    <property type="entry name" value="BCAT-like_C"/>
</dbReference>
<keyword evidence="8 17" id="KW-0028">Amino-acid biosynthesis</keyword>
<evidence type="ECO:0000256" key="8">
    <source>
        <dbReference type="ARBA" id="ARBA00022605"/>
    </source>
</evidence>
<organism evidence="18 19">
    <name type="scientific">Autumnicola edwardsiae</name>
    <dbReference type="NCBI Taxonomy" id="3075594"/>
    <lineage>
        <taxon>Bacteria</taxon>
        <taxon>Pseudomonadati</taxon>
        <taxon>Bacteroidota</taxon>
        <taxon>Flavobacteriia</taxon>
        <taxon>Flavobacteriales</taxon>
        <taxon>Flavobacteriaceae</taxon>
        <taxon>Autumnicola</taxon>
    </lineage>
</organism>
<dbReference type="InterPro" id="IPR033939">
    <property type="entry name" value="BCAT_family"/>
</dbReference>
<keyword evidence="7 17" id="KW-0032">Aminotransferase</keyword>
<dbReference type="EMBL" id="JAVRHP010000079">
    <property type="protein sequence ID" value="MDT0651078.1"/>
    <property type="molecule type" value="Genomic_DNA"/>
</dbReference>
<dbReference type="PIRSF" id="PIRSF006468">
    <property type="entry name" value="BCAT1"/>
    <property type="match status" value="1"/>
</dbReference>
<protein>
    <recommendedName>
        <fullName evidence="17">Branched-chain-amino-acid aminotransferase</fullName>
        <ecNumber evidence="17">2.6.1.42</ecNumber>
    </recommendedName>
</protein>
<comment type="function">
    <text evidence="2">Acts on leucine, isoleucine and valine.</text>
</comment>
<keyword evidence="19" id="KW-1185">Reference proteome</keyword>
<dbReference type="GO" id="GO:0004084">
    <property type="term" value="F:branched-chain-amino-acid transaminase activity"/>
    <property type="evidence" value="ECO:0007669"/>
    <property type="project" value="UniProtKB-EC"/>
</dbReference>
<dbReference type="PROSITE" id="PS00770">
    <property type="entry name" value="AA_TRANSFER_CLASS_4"/>
    <property type="match status" value="1"/>
</dbReference>
<keyword evidence="9 17" id="KW-0808">Transferase</keyword>
<comment type="catalytic activity">
    <reaction evidence="12 17">
        <text>L-valine + 2-oxoglutarate = 3-methyl-2-oxobutanoate + L-glutamate</text>
        <dbReference type="Rhea" id="RHEA:24813"/>
        <dbReference type="ChEBI" id="CHEBI:11851"/>
        <dbReference type="ChEBI" id="CHEBI:16810"/>
        <dbReference type="ChEBI" id="CHEBI:29985"/>
        <dbReference type="ChEBI" id="CHEBI:57762"/>
        <dbReference type="EC" id="2.6.1.42"/>
    </reaction>
</comment>
<dbReference type="EC" id="2.6.1.42" evidence="17"/>
<dbReference type="NCBIfam" id="TIGR01123">
    <property type="entry name" value="ilvE_II"/>
    <property type="match status" value="1"/>
</dbReference>
<evidence type="ECO:0000256" key="9">
    <source>
        <dbReference type="ARBA" id="ARBA00022679"/>
    </source>
</evidence>
<comment type="pathway">
    <text evidence="5">Amino-acid biosynthesis; L-leucine biosynthesis; L-leucine from 3-methyl-2-oxobutanoate: step 4/4.</text>
</comment>
<evidence type="ECO:0000313" key="18">
    <source>
        <dbReference type="EMBL" id="MDT0651078.1"/>
    </source>
</evidence>
<evidence type="ECO:0000256" key="6">
    <source>
        <dbReference type="ARBA" id="ARBA00009320"/>
    </source>
</evidence>
<comment type="cofactor">
    <cofactor evidence="1 16">
        <name>pyridoxal 5'-phosphate</name>
        <dbReference type="ChEBI" id="CHEBI:597326"/>
    </cofactor>
</comment>
<evidence type="ECO:0000256" key="2">
    <source>
        <dbReference type="ARBA" id="ARBA00003109"/>
    </source>
</evidence>
<dbReference type="Gene3D" id="3.30.470.10">
    <property type="match status" value="1"/>
</dbReference>
<name>A0ABU3CXI3_9FLAO</name>
<dbReference type="Proteomes" id="UP001248819">
    <property type="component" value="Unassembled WGS sequence"/>
</dbReference>
<dbReference type="SUPFAM" id="SSF56752">
    <property type="entry name" value="D-aminoacid aminotransferase-like PLP-dependent enzymes"/>
    <property type="match status" value="1"/>
</dbReference>
<evidence type="ECO:0000256" key="16">
    <source>
        <dbReference type="RuleBase" id="RU004516"/>
    </source>
</evidence>
<dbReference type="Pfam" id="PF01063">
    <property type="entry name" value="Aminotran_4"/>
    <property type="match status" value="1"/>
</dbReference>
<evidence type="ECO:0000256" key="13">
    <source>
        <dbReference type="ARBA" id="ARBA00048798"/>
    </source>
</evidence>
<dbReference type="InterPro" id="IPR036038">
    <property type="entry name" value="Aminotransferase-like"/>
</dbReference>
<evidence type="ECO:0000256" key="11">
    <source>
        <dbReference type="ARBA" id="ARBA00023304"/>
    </source>
</evidence>
<comment type="catalytic activity">
    <reaction evidence="14 17">
        <text>L-leucine + 2-oxoglutarate = 4-methyl-2-oxopentanoate + L-glutamate</text>
        <dbReference type="Rhea" id="RHEA:18321"/>
        <dbReference type="ChEBI" id="CHEBI:16810"/>
        <dbReference type="ChEBI" id="CHEBI:17865"/>
        <dbReference type="ChEBI" id="CHEBI:29985"/>
        <dbReference type="ChEBI" id="CHEBI:57427"/>
        <dbReference type="EC" id="2.6.1.42"/>
    </reaction>
</comment>
<comment type="pathway">
    <text evidence="4">Amino-acid biosynthesis; L-valine biosynthesis; L-valine from pyruvate: step 4/4.</text>
</comment>